<sequence length="870" mass="96161">MAVDPPDVPEKADEKNGREEQAASSPLPTLAGSPSAEEIKAVARKYANCPLQNPDPGVWAVLTAISQKARHRPQGMNIILKREEHYIGRSVEESFRIMDHAISARHCGIYRGRAVVDDDEVADTPDPVFLKDSSMNGTFLNWERLSRSSRGTRVQHGDIISFLGTPDSERAYAFVYREASHSVSSKVSVMKRKSEEQSCLESKRGKGLGIGAPDGPISLDDVRSLQRSNTELRKQLESHVLTIENMQSEARISTTHHENEIKELKESISNSFIDKIKELQHMLKVKQKELDDANAVSAEYRDLIKDLNERLHASMQSRAEADEIMNSQKAIISELEVQVDEERNQRRVEREKAAADLKSALQRAHSEAQEEIKRQTDIHLQQHREQQEFILKLQESEKESRLLVETLRSKLQDTRESLVMSEKKVRQAEAQLQEEQVASENNRKRSEMLELEIKKLKKDLESEKVAREEAWAKVSALELEIAAVIRDLSIEKQRFQGARERIILRETQLRAFYSTTEEISALFVKQQEQLKAMQKTLEDEDNYDNRSIGFDLNAMAHEDDAQAFVRVLREGEPSGQPLVNITAKDGKERMVHTVDNSSSNDDASVTEKHECDTRSPDDGENTQDLEGTSADRSVKGFGSDIDGVGTTVPEGDGHAGETEGVPETESQGVDAALNGQAAALQRCSNLAGDTIQLEDATQLQENIVQAGSHDDKNDHDSQSRLEDTDTGMVRTADLLASEGLGSWANSTAPSVHGENDSPGFGANTVACGEIDAAAAAAALCSFDALAAGSQSNAVVSGVTQLTDQHRALNALLEIVAPDFEKRFPGFKSEAGKNDTLADAETEEDSDDEDDAEESRSGDEAMVEDSVGWLG</sequence>
<evidence type="ECO:0000313" key="5">
    <source>
        <dbReference type="Proteomes" id="UP000652761"/>
    </source>
</evidence>
<feature type="region of interest" description="Disordered" evidence="2">
    <location>
        <begin position="1"/>
        <end position="35"/>
    </location>
</feature>
<keyword evidence="5" id="KW-1185">Reference proteome</keyword>
<dbReference type="CDD" id="cd00060">
    <property type="entry name" value="FHA"/>
    <property type="match status" value="1"/>
</dbReference>
<dbReference type="PANTHER" id="PTHR47458:SF1">
    <property type="entry name" value="SMAD_FHA DOMAIN-CONTAINING PROTEIN"/>
    <property type="match status" value="1"/>
</dbReference>
<dbReference type="Pfam" id="PF00498">
    <property type="entry name" value="FHA"/>
    <property type="match status" value="1"/>
</dbReference>
<dbReference type="Gene3D" id="2.60.200.20">
    <property type="match status" value="1"/>
</dbReference>
<dbReference type="InterPro" id="IPR008984">
    <property type="entry name" value="SMAD_FHA_dom_sf"/>
</dbReference>
<dbReference type="OrthoDB" id="687730at2759"/>
<feature type="coiled-coil region" evidence="1">
    <location>
        <begin position="276"/>
        <end position="378"/>
    </location>
</feature>
<name>A0A843V885_COLES</name>
<protein>
    <recommendedName>
        <fullName evidence="3">FHA domain-containing protein</fullName>
    </recommendedName>
</protein>
<feature type="coiled-coil region" evidence="1">
    <location>
        <begin position="404"/>
        <end position="466"/>
    </location>
</feature>
<feature type="compositionally biased region" description="Basic and acidic residues" evidence="2">
    <location>
        <begin position="8"/>
        <end position="21"/>
    </location>
</feature>
<comment type="caution">
    <text evidence="4">The sequence shown here is derived from an EMBL/GenBank/DDBJ whole genome shotgun (WGS) entry which is preliminary data.</text>
</comment>
<gene>
    <name evidence="4" type="ORF">Taro_024710</name>
</gene>
<dbReference type="Proteomes" id="UP000652761">
    <property type="component" value="Unassembled WGS sequence"/>
</dbReference>
<feature type="compositionally biased region" description="Basic and acidic residues" evidence="2">
    <location>
        <begin position="605"/>
        <end position="617"/>
    </location>
</feature>
<organism evidence="4 5">
    <name type="scientific">Colocasia esculenta</name>
    <name type="common">Wild taro</name>
    <name type="synonym">Arum esculentum</name>
    <dbReference type="NCBI Taxonomy" id="4460"/>
    <lineage>
        <taxon>Eukaryota</taxon>
        <taxon>Viridiplantae</taxon>
        <taxon>Streptophyta</taxon>
        <taxon>Embryophyta</taxon>
        <taxon>Tracheophyta</taxon>
        <taxon>Spermatophyta</taxon>
        <taxon>Magnoliopsida</taxon>
        <taxon>Liliopsida</taxon>
        <taxon>Araceae</taxon>
        <taxon>Aroideae</taxon>
        <taxon>Colocasieae</taxon>
        <taxon>Colocasia</taxon>
    </lineage>
</organism>
<feature type="compositionally biased region" description="Acidic residues" evidence="2">
    <location>
        <begin position="837"/>
        <end position="852"/>
    </location>
</feature>
<dbReference type="AlphaFoldDB" id="A0A843V885"/>
<proteinExistence type="predicted"/>
<evidence type="ECO:0000313" key="4">
    <source>
        <dbReference type="EMBL" id="MQL92095.1"/>
    </source>
</evidence>
<feature type="region of interest" description="Disordered" evidence="2">
    <location>
        <begin position="823"/>
        <end position="870"/>
    </location>
</feature>
<dbReference type="SMART" id="SM00240">
    <property type="entry name" value="FHA"/>
    <property type="match status" value="1"/>
</dbReference>
<evidence type="ECO:0000259" key="3">
    <source>
        <dbReference type="PROSITE" id="PS50006"/>
    </source>
</evidence>
<dbReference type="EMBL" id="NMUH01001412">
    <property type="protein sequence ID" value="MQL92095.1"/>
    <property type="molecule type" value="Genomic_DNA"/>
</dbReference>
<feature type="region of interest" description="Disordered" evidence="2">
    <location>
        <begin position="574"/>
        <end position="666"/>
    </location>
</feature>
<accession>A0A843V885</accession>
<evidence type="ECO:0000256" key="2">
    <source>
        <dbReference type="SAM" id="MobiDB-lite"/>
    </source>
</evidence>
<reference evidence="4" key="1">
    <citation type="submission" date="2017-07" db="EMBL/GenBank/DDBJ databases">
        <title>Taro Niue Genome Assembly and Annotation.</title>
        <authorList>
            <person name="Atibalentja N."/>
            <person name="Keating K."/>
            <person name="Fields C.J."/>
        </authorList>
    </citation>
    <scope>NUCLEOTIDE SEQUENCE</scope>
    <source>
        <strain evidence="4">Niue_2</strain>
        <tissue evidence="4">Leaf</tissue>
    </source>
</reference>
<dbReference type="InterPro" id="IPR000253">
    <property type="entry name" value="FHA_dom"/>
</dbReference>
<dbReference type="PANTHER" id="PTHR47458">
    <property type="entry name" value="SMAD/FHA DOMAIN-CONTAINING PROTEIN"/>
    <property type="match status" value="1"/>
</dbReference>
<dbReference type="PROSITE" id="PS50006">
    <property type="entry name" value="FHA_DOMAIN"/>
    <property type="match status" value="1"/>
</dbReference>
<evidence type="ECO:0000256" key="1">
    <source>
        <dbReference type="SAM" id="Coils"/>
    </source>
</evidence>
<keyword evidence="1" id="KW-0175">Coiled coil</keyword>
<feature type="domain" description="FHA" evidence="3">
    <location>
        <begin position="85"/>
        <end position="145"/>
    </location>
</feature>
<dbReference type="SUPFAM" id="SSF49879">
    <property type="entry name" value="SMAD/FHA domain"/>
    <property type="match status" value="1"/>
</dbReference>